<proteinExistence type="predicted"/>
<comment type="caution">
    <text evidence="1">The sequence shown here is derived from an EMBL/GenBank/DDBJ whole genome shotgun (WGS) entry which is preliminary data.</text>
</comment>
<feature type="non-terminal residue" evidence="1">
    <location>
        <position position="276"/>
    </location>
</feature>
<evidence type="ECO:0000313" key="2">
    <source>
        <dbReference type="Proteomes" id="UP001202328"/>
    </source>
</evidence>
<dbReference type="Proteomes" id="UP001202328">
    <property type="component" value="Unassembled WGS sequence"/>
</dbReference>
<evidence type="ECO:0008006" key="3">
    <source>
        <dbReference type="Google" id="ProtNLM"/>
    </source>
</evidence>
<sequence>RLTTKETDLCIALSLSGSTPAQILTHLKKLNSDNCSTATTINNCMVKFRLKQLSGRTRMQKLLDDDNQQLQKGLAEVFPEATNLLCAFHIKRNVCANFKTNHGERSTQSGFLMLRWLARKEKFVCAWTNQIKHFGNRTTNRVEGEHAILKRFLKCFTGNFLKGLHEHRRSPYIKHLVYHVSRTALDFILREIKSLSKRDPGGCQHLIRKTHGLPCACEISKCYLMGQTLQLDCIDEHWKKLSLVPVHKKVVGDVDWESIVEKIKSRYKGSTQEQRQ</sequence>
<dbReference type="EMBL" id="JAJJMB010014788">
    <property type="protein sequence ID" value="KAI3858107.1"/>
    <property type="molecule type" value="Genomic_DNA"/>
</dbReference>
<dbReference type="PANTHER" id="PTHR31569:SF4">
    <property type="entry name" value="SWIM-TYPE DOMAIN-CONTAINING PROTEIN"/>
    <property type="match status" value="1"/>
</dbReference>
<keyword evidence="2" id="KW-1185">Reference proteome</keyword>
<name>A0AAD4X877_9MAGN</name>
<dbReference type="PANTHER" id="PTHR31569">
    <property type="entry name" value="SWIM-TYPE DOMAIN-CONTAINING PROTEIN"/>
    <property type="match status" value="1"/>
</dbReference>
<accession>A0AAD4X877</accession>
<evidence type="ECO:0000313" key="1">
    <source>
        <dbReference type="EMBL" id="KAI3858107.1"/>
    </source>
</evidence>
<gene>
    <name evidence="1" type="ORF">MKW98_029581</name>
</gene>
<reference evidence="1" key="1">
    <citation type="submission" date="2022-04" db="EMBL/GenBank/DDBJ databases">
        <title>A functionally conserved STORR gene fusion in Papaver species that diverged 16.8 million years ago.</title>
        <authorList>
            <person name="Catania T."/>
        </authorList>
    </citation>
    <scope>NUCLEOTIDE SEQUENCE</scope>
    <source>
        <strain evidence="1">S-188037</strain>
    </source>
</reference>
<organism evidence="1 2">
    <name type="scientific">Papaver atlanticum</name>
    <dbReference type="NCBI Taxonomy" id="357466"/>
    <lineage>
        <taxon>Eukaryota</taxon>
        <taxon>Viridiplantae</taxon>
        <taxon>Streptophyta</taxon>
        <taxon>Embryophyta</taxon>
        <taxon>Tracheophyta</taxon>
        <taxon>Spermatophyta</taxon>
        <taxon>Magnoliopsida</taxon>
        <taxon>Ranunculales</taxon>
        <taxon>Papaveraceae</taxon>
        <taxon>Papaveroideae</taxon>
        <taxon>Papaver</taxon>
    </lineage>
</organism>
<dbReference type="AlphaFoldDB" id="A0AAD4X877"/>
<protein>
    <recommendedName>
        <fullName evidence="3">Protein FAR1-RELATED SEQUENCE</fullName>
    </recommendedName>
</protein>
<dbReference type="InterPro" id="IPR052579">
    <property type="entry name" value="Zinc_finger_SWIM"/>
</dbReference>